<dbReference type="AlphaFoldDB" id="A0A1H4AI34"/>
<gene>
    <name evidence="5" type="ORF">SAMN05444145_10317</name>
</gene>
<comment type="similarity">
    <text evidence="4">Belongs to the cellobiose 2-epimerase family.</text>
</comment>
<dbReference type="HAMAP" id="MF_00929">
    <property type="entry name" value="Cellobiose_2_epim"/>
    <property type="match status" value="1"/>
</dbReference>
<dbReference type="GO" id="GO:0047736">
    <property type="term" value="F:cellobiose epimerase activity"/>
    <property type="evidence" value="ECO:0007669"/>
    <property type="project" value="UniProtKB-UniRule"/>
</dbReference>
<evidence type="ECO:0000256" key="2">
    <source>
        <dbReference type="ARBA" id="ARBA00008558"/>
    </source>
</evidence>
<dbReference type="InterPro" id="IPR012341">
    <property type="entry name" value="6hp_glycosidase-like_sf"/>
</dbReference>
<dbReference type="Pfam" id="PF07221">
    <property type="entry name" value="GlcNAc_2-epim"/>
    <property type="match status" value="1"/>
</dbReference>
<comment type="similarity">
    <text evidence="2">Belongs to the N-acylglucosamine 2-epimerase family.</text>
</comment>
<comment type="function">
    <text evidence="4">Catalyzes the reversible epimerization of cellobiose to 4-O-beta-D-glucopyranosyl-D-mannose (Glc-Man).</text>
</comment>
<keyword evidence="3 4" id="KW-0413">Isomerase</keyword>
<sequence>MMEKMLVQWRNELSEELICDILPFWTAFLGDGVHFAGRIDGRGKAHPEAGKGAVLIARMLWTFSAAYRMTGRPECLDAARKVRELLALRLIDPVYGGVYWEIAPDGDPLCCKKQSYAVGFAIYGLSEYVRATGDPAALDEAVALFGALEEHVWDAARGGYAEALTRDWRPLEDMRLSEKDANTYFSMNTHLHLLEPCANLLRVWPEDRVAEAVRRLLRIHTDRIFDPQAGHLNLFFDAEWQPQGRTVSYGHDIEASWLIVEAADLLGDPQVRAGVGSVSEALARAAAEGVQPDGSLIYEYDPLTGHTDADRHWWVQAEAVVGFFNMYEQTGDAMFLRRSRDVWRYIRTHLLDSANGEWFWSVRADGSVNREDDKAGFWKCPYHNGRMCLELMRRIERLLAEN</sequence>
<reference evidence="5 6" key="1">
    <citation type="submission" date="2016-10" db="EMBL/GenBank/DDBJ databases">
        <authorList>
            <person name="de Groot N.N."/>
        </authorList>
    </citation>
    <scope>NUCLEOTIDE SEQUENCE [LARGE SCALE GENOMIC DNA]</scope>
    <source>
        <strain evidence="5 6">DSM 25383</strain>
    </source>
</reference>
<dbReference type="PANTHER" id="PTHR15108">
    <property type="entry name" value="N-ACYLGLUCOSAMINE-2-EPIMERASE"/>
    <property type="match status" value="1"/>
</dbReference>
<dbReference type="InterPro" id="IPR008928">
    <property type="entry name" value="6-hairpin_glycosidase_sf"/>
</dbReference>
<evidence type="ECO:0000313" key="6">
    <source>
        <dbReference type="Proteomes" id="UP000183253"/>
    </source>
</evidence>
<dbReference type="InterPro" id="IPR010819">
    <property type="entry name" value="AGE/CE"/>
</dbReference>
<dbReference type="Gene3D" id="1.50.10.10">
    <property type="match status" value="1"/>
</dbReference>
<name>A0A1H4AI34_9BACT</name>
<dbReference type="Proteomes" id="UP000183253">
    <property type="component" value="Unassembled WGS sequence"/>
</dbReference>
<evidence type="ECO:0000256" key="4">
    <source>
        <dbReference type="HAMAP-Rule" id="MF_00929"/>
    </source>
</evidence>
<dbReference type="EMBL" id="FNRI01000003">
    <property type="protein sequence ID" value="SEA35408.1"/>
    <property type="molecule type" value="Genomic_DNA"/>
</dbReference>
<evidence type="ECO:0000256" key="1">
    <source>
        <dbReference type="ARBA" id="ARBA00001470"/>
    </source>
</evidence>
<evidence type="ECO:0000313" key="5">
    <source>
        <dbReference type="EMBL" id="SEA35408.1"/>
    </source>
</evidence>
<keyword evidence="6" id="KW-1185">Reference proteome</keyword>
<accession>A0A1H4AI34</accession>
<evidence type="ECO:0000256" key="3">
    <source>
        <dbReference type="ARBA" id="ARBA00023235"/>
    </source>
</evidence>
<dbReference type="SUPFAM" id="SSF48208">
    <property type="entry name" value="Six-hairpin glycosidases"/>
    <property type="match status" value="1"/>
</dbReference>
<dbReference type="EC" id="5.1.3.11" evidence="4"/>
<organism evidence="5 6">
    <name type="scientific">Alistipes timonensis JC136</name>
    <dbReference type="NCBI Taxonomy" id="1033731"/>
    <lineage>
        <taxon>Bacteria</taxon>
        <taxon>Pseudomonadati</taxon>
        <taxon>Bacteroidota</taxon>
        <taxon>Bacteroidia</taxon>
        <taxon>Bacteroidales</taxon>
        <taxon>Rikenellaceae</taxon>
        <taxon>Alistipes</taxon>
    </lineage>
</organism>
<proteinExistence type="inferred from homology"/>
<dbReference type="InterPro" id="IPR028584">
    <property type="entry name" value="Cellobiose_2_epim"/>
</dbReference>
<comment type="catalytic activity">
    <reaction evidence="1 4">
        <text>D-cellobiose = beta-D-glucosyl-(1-&gt;4)-D-mannopyranose</text>
        <dbReference type="Rhea" id="RHEA:23384"/>
        <dbReference type="ChEBI" id="CHEBI:17057"/>
        <dbReference type="ChEBI" id="CHEBI:47931"/>
        <dbReference type="EC" id="5.1.3.11"/>
    </reaction>
</comment>
<protein>
    <recommendedName>
        <fullName evidence="4">Cellobiose 2-epimerase</fullName>
        <shortName evidence="4">CE</shortName>
        <ecNumber evidence="4">5.1.3.11</ecNumber>
    </recommendedName>
</protein>
<dbReference type="GO" id="GO:0005975">
    <property type="term" value="P:carbohydrate metabolic process"/>
    <property type="evidence" value="ECO:0007669"/>
    <property type="project" value="InterPro"/>
</dbReference>
<dbReference type="STRING" id="1033731.SAMN05444145_10317"/>